<gene>
    <name evidence="2" type="ORF">GSI_14941</name>
</gene>
<dbReference type="Proteomes" id="UP000230002">
    <property type="component" value="Unassembled WGS sequence"/>
</dbReference>
<dbReference type="PANTHER" id="PTHR43194:SF2">
    <property type="entry name" value="PEROXISOMAL MEMBRANE PROTEIN LPX1"/>
    <property type="match status" value="1"/>
</dbReference>
<protein>
    <recommendedName>
        <fullName evidence="1">AB hydrolase-1 domain-containing protein</fullName>
    </recommendedName>
</protein>
<dbReference type="InterPro" id="IPR000073">
    <property type="entry name" value="AB_hydrolase_1"/>
</dbReference>
<dbReference type="Pfam" id="PF12697">
    <property type="entry name" value="Abhydrolase_6"/>
    <property type="match status" value="1"/>
</dbReference>
<name>A0A2G8RQK8_9APHY</name>
<proteinExistence type="predicted"/>
<dbReference type="AlphaFoldDB" id="A0A2G8RQK8"/>
<comment type="caution">
    <text evidence="2">The sequence shown here is derived from an EMBL/GenBank/DDBJ whole genome shotgun (WGS) entry which is preliminary data.</text>
</comment>
<dbReference type="PANTHER" id="PTHR43194">
    <property type="entry name" value="HYDROLASE ALPHA/BETA FOLD FAMILY"/>
    <property type="match status" value="1"/>
</dbReference>
<evidence type="ECO:0000313" key="3">
    <source>
        <dbReference type="Proteomes" id="UP000230002"/>
    </source>
</evidence>
<sequence>MSMPVTAATGAVVRTPRSSDGTYIYAEAVGNPRNPHVVFVHEATLCASVFDELFEDSRLTDHLFMVRYDLRCHGRSGTVKGAQSQSSNLYAADFAAVMGAFGLQRPIVVAWGFGAAVVADICAHASPPPVAGVVFVAPLPFLGAAMTYAVAPPMADVVQTLGVAKDAAALGRAKTVFVDALFAGPARRIPDSTKAAWLGRSVAQEPEATNNVFCRVHDAARLLDAGRRGLPLMVLVGAEDVLVDSSAVVRELRRHFRNSEAHVVAGGSHALFVDRRDEFVKHLLMFVGRLAVMTLMG</sequence>
<evidence type="ECO:0000313" key="2">
    <source>
        <dbReference type="EMBL" id="PIL23628.1"/>
    </source>
</evidence>
<keyword evidence="3" id="KW-1185">Reference proteome</keyword>
<dbReference type="OrthoDB" id="408373at2759"/>
<feature type="domain" description="AB hydrolase-1" evidence="1">
    <location>
        <begin position="37"/>
        <end position="281"/>
    </location>
</feature>
<dbReference type="InterPro" id="IPR029058">
    <property type="entry name" value="AB_hydrolase_fold"/>
</dbReference>
<organism evidence="2 3">
    <name type="scientific">Ganoderma sinense ZZ0214-1</name>
    <dbReference type="NCBI Taxonomy" id="1077348"/>
    <lineage>
        <taxon>Eukaryota</taxon>
        <taxon>Fungi</taxon>
        <taxon>Dikarya</taxon>
        <taxon>Basidiomycota</taxon>
        <taxon>Agaricomycotina</taxon>
        <taxon>Agaricomycetes</taxon>
        <taxon>Polyporales</taxon>
        <taxon>Polyporaceae</taxon>
        <taxon>Ganoderma</taxon>
    </lineage>
</organism>
<dbReference type="Gene3D" id="3.40.50.1820">
    <property type="entry name" value="alpha/beta hydrolase"/>
    <property type="match status" value="1"/>
</dbReference>
<dbReference type="InterPro" id="IPR050228">
    <property type="entry name" value="Carboxylesterase_BioH"/>
</dbReference>
<dbReference type="EMBL" id="AYKW01000068">
    <property type="protein sequence ID" value="PIL23628.1"/>
    <property type="molecule type" value="Genomic_DNA"/>
</dbReference>
<accession>A0A2G8RQK8</accession>
<evidence type="ECO:0000259" key="1">
    <source>
        <dbReference type="Pfam" id="PF12697"/>
    </source>
</evidence>
<dbReference type="SUPFAM" id="SSF53474">
    <property type="entry name" value="alpha/beta-Hydrolases"/>
    <property type="match status" value="1"/>
</dbReference>
<reference evidence="2 3" key="1">
    <citation type="journal article" date="2015" name="Sci. Rep.">
        <title>Chromosome-level genome map provides insights into diverse defense mechanisms in the medicinal fungus Ganoderma sinense.</title>
        <authorList>
            <person name="Zhu Y."/>
            <person name="Xu J."/>
            <person name="Sun C."/>
            <person name="Zhou S."/>
            <person name="Xu H."/>
            <person name="Nelson D.R."/>
            <person name="Qian J."/>
            <person name="Song J."/>
            <person name="Luo H."/>
            <person name="Xiang L."/>
            <person name="Li Y."/>
            <person name="Xu Z."/>
            <person name="Ji A."/>
            <person name="Wang L."/>
            <person name="Lu S."/>
            <person name="Hayward A."/>
            <person name="Sun W."/>
            <person name="Li X."/>
            <person name="Schwartz D.C."/>
            <person name="Wang Y."/>
            <person name="Chen S."/>
        </authorList>
    </citation>
    <scope>NUCLEOTIDE SEQUENCE [LARGE SCALE GENOMIC DNA]</scope>
    <source>
        <strain evidence="2 3">ZZ0214-1</strain>
    </source>
</reference>
<dbReference type="STRING" id="1077348.A0A2G8RQK8"/>